<comment type="similarity">
    <text evidence="11">Belongs to the PpiD chaperone family.</text>
</comment>
<evidence type="ECO:0000256" key="9">
    <source>
        <dbReference type="ARBA" id="ARBA00030642"/>
    </source>
</evidence>
<evidence type="ECO:0000256" key="10">
    <source>
        <dbReference type="ARBA" id="ARBA00031484"/>
    </source>
</evidence>
<feature type="domain" description="PpiC" evidence="15">
    <location>
        <begin position="272"/>
        <end position="360"/>
    </location>
</feature>
<dbReference type="SUPFAM" id="SSF109998">
    <property type="entry name" value="Triger factor/SurA peptide-binding domain-like"/>
    <property type="match status" value="1"/>
</dbReference>
<dbReference type="Gene3D" id="3.10.50.40">
    <property type="match status" value="1"/>
</dbReference>
<dbReference type="AlphaFoldDB" id="A0A840F6E2"/>
<evidence type="ECO:0000256" key="2">
    <source>
        <dbReference type="ARBA" id="ARBA00018370"/>
    </source>
</evidence>
<evidence type="ECO:0000256" key="4">
    <source>
        <dbReference type="ARBA" id="ARBA00022519"/>
    </source>
</evidence>
<evidence type="ECO:0000256" key="5">
    <source>
        <dbReference type="ARBA" id="ARBA00022692"/>
    </source>
</evidence>
<keyword evidence="8" id="KW-0143">Chaperone</keyword>
<dbReference type="InterPro" id="IPR052029">
    <property type="entry name" value="PpiD_chaperone"/>
</dbReference>
<dbReference type="GO" id="GO:0003755">
    <property type="term" value="F:peptidyl-prolyl cis-trans isomerase activity"/>
    <property type="evidence" value="ECO:0007669"/>
    <property type="project" value="UniProtKB-KW"/>
</dbReference>
<dbReference type="InterPro" id="IPR027304">
    <property type="entry name" value="Trigger_fact/SurA_dom_sf"/>
</dbReference>
<sequence>MLSFFRRIINSKAGIVVTFVVLGVIALAFAAGDVTGLRPSGGSLTGSNVATVGKGAVSVADFKTAVGARIDAIRQQQPSVTVADFAAQGGLDATLDQVINGLALDQFGHAAGMQISKRLVDGQIASLPGLQGPTGQFDQRIYEQLLAQRRLSDRQVRADIARDMIGQQLLRPALSARYLPEGIALPYAALLLEKRSGQAALIPAAAVANGAAPTDAELQTFYRRNIARYTLPERRVLKYALVGPAAVAGRVAPTDAEIAKAYNDNRARFAASEKRTITQVTVLDQAGANALAAKVKAGTPIGDAARAAGLEPSTQAGVDKAAYAGTTSAQVADAVFAAQRGAVVGPIRGGIGWIVAKVDSIEAVAGKSLDQAKPELVAELTKQKTLDALTAVRNAIDDSLSNNATFDEAVADQKLTAQSTPAITAQGIDPLKPDAKPDPALAPVVSAGFQLQEGDSPQMVQTGPDGSFALVGIGSLTQPTPRALADVRAQVDRDFRQDRARAEARRIAADVVAKVNKGTPLAQALSGTGRSLPAPQPLAASRAELASNPRAAAGPLVLMFSMDRGQAKLIEAPDGSGWYVVRLDRIDAANAAANPAFVADARRSLAGGIGREYAAQFVRAVRDSVGVKIDKGAVARTRADLTGAGGPN</sequence>
<dbReference type="SUPFAM" id="SSF54534">
    <property type="entry name" value="FKBP-like"/>
    <property type="match status" value="1"/>
</dbReference>
<evidence type="ECO:0000259" key="15">
    <source>
        <dbReference type="PROSITE" id="PS50198"/>
    </source>
</evidence>
<evidence type="ECO:0000256" key="6">
    <source>
        <dbReference type="ARBA" id="ARBA00022989"/>
    </source>
</evidence>
<evidence type="ECO:0000256" key="13">
    <source>
        <dbReference type="ARBA" id="ARBA00042775"/>
    </source>
</evidence>
<evidence type="ECO:0000256" key="1">
    <source>
        <dbReference type="ARBA" id="ARBA00004382"/>
    </source>
</evidence>
<keyword evidence="14" id="KW-0697">Rotamase</keyword>
<evidence type="ECO:0000313" key="17">
    <source>
        <dbReference type="Proteomes" id="UP000529795"/>
    </source>
</evidence>
<keyword evidence="5" id="KW-0812">Transmembrane</keyword>
<comment type="caution">
    <text evidence="16">The sequence shown here is derived from an EMBL/GenBank/DDBJ whole genome shotgun (WGS) entry which is preliminary data.</text>
</comment>
<evidence type="ECO:0000256" key="3">
    <source>
        <dbReference type="ARBA" id="ARBA00022475"/>
    </source>
</evidence>
<gene>
    <name evidence="16" type="ORF">GGQ80_001382</name>
</gene>
<name>A0A840F6E2_9SPHN</name>
<evidence type="ECO:0000256" key="8">
    <source>
        <dbReference type="ARBA" id="ARBA00023186"/>
    </source>
</evidence>
<dbReference type="PROSITE" id="PS50198">
    <property type="entry name" value="PPIC_PPIASE_2"/>
    <property type="match status" value="1"/>
</dbReference>
<reference evidence="16 17" key="1">
    <citation type="submission" date="2020-08" db="EMBL/GenBank/DDBJ databases">
        <title>Genomic Encyclopedia of Type Strains, Phase IV (KMG-IV): sequencing the most valuable type-strain genomes for metagenomic binning, comparative biology and taxonomic classification.</title>
        <authorList>
            <person name="Goeker M."/>
        </authorList>
    </citation>
    <scope>NUCLEOTIDE SEQUENCE [LARGE SCALE GENOMIC DNA]</scope>
    <source>
        <strain evidence="16 17">YC6723</strain>
    </source>
</reference>
<dbReference type="InterPro" id="IPR000297">
    <property type="entry name" value="PPIase_PpiC"/>
</dbReference>
<dbReference type="Pfam" id="PF13624">
    <property type="entry name" value="SurA_N_3"/>
    <property type="match status" value="1"/>
</dbReference>
<evidence type="ECO:0000256" key="11">
    <source>
        <dbReference type="ARBA" id="ARBA00038408"/>
    </source>
</evidence>
<keyword evidence="7" id="KW-0472">Membrane</keyword>
<keyword evidence="4" id="KW-0997">Cell inner membrane</keyword>
<accession>A0A840F6E2</accession>
<organism evidence="16 17">
    <name type="scientific">Sphingomonas jinjuensis</name>
    <dbReference type="NCBI Taxonomy" id="535907"/>
    <lineage>
        <taxon>Bacteria</taxon>
        <taxon>Pseudomonadati</taxon>
        <taxon>Pseudomonadota</taxon>
        <taxon>Alphaproteobacteria</taxon>
        <taxon>Sphingomonadales</taxon>
        <taxon>Sphingomonadaceae</taxon>
        <taxon>Sphingomonas</taxon>
    </lineage>
</organism>
<protein>
    <recommendedName>
        <fullName evidence="2">Parvulin-like PPIase</fullName>
    </recommendedName>
    <alternativeName>
        <fullName evidence="9">Peptidyl-prolyl cis-trans isomerase plp</fullName>
    </alternativeName>
    <alternativeName>
        <fullName evidence="12">Periplasmic chaperone PpiD</fullName>
    </alternativeName>
    <alternativeName>
        <fullName evidence="13">Periplasmic folding chaperone</fullName>
    </alternativeName>
    <alternativeName>
        <fullName evidence="10">Rotamase plp</fullName>
    </alternativeName>
</protein>
<comment type="subcellular location">
    <subcellularLocation>
        <location evidence="1">Cell inner membrane</location>
        <topology evidence="1">Single-pass type II membrane protein</topology>
        <orientation evidence="1">Periplasmic side</orientation>
    </subcellularLocation>
</comment>
<dbReference type="RefSeq" id="WP_183983155.1">
    <property type="nucleotide sequence ID" value="NZ_JACIEV010000003.1"/>
</dbReference>
<dbReference type="InterPro" id="IPR046357">
    <property type="entry name" value="PPIase_dom_sf"/>
</dbReference>
<dbReference type="GO" id="GO:0005886">
    <property type="term" value="C:plasma membrane"/>
    <property type="evidence" value="ECO:0007669"/>
    <property type="project" value="UniProtKB-SubCell"/>
</dbReference>
<dbReference type="Proteomes" id="UP000529795">
    <property type="component" value="Unassembled WGS sequence"/>
</dbReference>
<dbReference type="PANTHER" id="PTHR47529">
    <property type="entry name" value="PEPTIDYL-PROLYL CIS-TRANS ISOMERASE D"/>
    <property type="match status" value="1"/>
</dbReference>
<evidence type="ECO:0000256" key="14">
    <source>
        <dbReference type="PROSITE-ProRule" id="PRU00278"/>
    </source>
</evidence>
<keyword evidence="3" id="KW-1003">Cell membrane</keyword>
<keyword evidence="6" id="KW-1133">Transmembrane helix</keyword>
<dbReference type="PANTHER" id="PTHR47529:SF1">
    <property type="entry name" value="PERIPLASMIC CHAPERONE PPID"/>
    <property type="match status" value="1"/>
</dbReference>
<evidence type="ECO:0000256" key="7">
    <source>
        <dbReference type="ARBA" id="ARBA00023136"/>
    </source>
</evidence>
<proteinExistence type="inferred from homology"/>
<dbReference type="Pfam" id="PF13145">
    <property type="entry name" value="Rotamase_2"/>
    <property type="match status" value="1"/>
</dbReference>
<keyword evidence="17" id="KW-1185">Reference proteome</keyword>
<keyword evidence="14 16" id="KW-0413">Isomerase</keyword>
<dbReference type="EMBL" id="JACIEV010000003">
    <property type="protein sequence ID" value="MBB4153480.1"/>
    <property type="molecule type" value="Genomic_DNA"/>
</dbReference>
<evidence type="ECO:0000313" key="16">
    <source>
        <dbReference type="EMBL" id="MBB4153480.1"/>
    </source>
</evidence>
<evidence type="ECO:0000256" key="12">
    <source>
        <dbReference type="ARBA" id="ARBA00040743"/>
    </source>
</evidence>